<name>A0A0D3IXJ5_EMIH1</name>
<dbReference type="HOGENOM" id="CLU_1263574_0_0_1"/>
<evidence type="ECO:0000256" key="2">
    <source>
        <dbReference type="ARBA" id="ARBA00022801"/>
    </source>
</evidence>
<accession>A0A0D3IXJ5</accession>
<dbReference type="InterPro" id="IPR000340">
    <property type="entry name" value="Dual-sp_phosphatase_cat-dom"/>
</dbReference>
<dbReference type="eggNOG" id="KOG1716">
    <property type="taxonomic scope" value="Eukaryota"/>
</dbReference>
<evidence type="ECO:0000256" key="5">
    <source>
        <dbReference type="ARBA" id="ARBA00048336"/>
    </source>
</evidence>
<evidence type="ECO:0000256" key="6">
    <source>
        <dbReference type="SAM" id="MobiDB-lite"/>
    </source>
</evidence>
<dbReference type="PROSITE" id="PS50054">
    <property type="entry name" value="TYR_PHOSPHATASE_DUAL"/>
    <property type="match status" value="1"/>
</dbReference>
<proteinExistence type="inferred from homology"/>
<dbReference type="CDD" id="cd14498">
    <property type="entry name" value="DSP"/>
    <property type="match status" value="1"/>
</dbReference>
<dbReference type="KEGG" id="ehx:EMIHUDRAFT_210942"/>
<dbReference type="InterPro" id="IPR020422">
    <property type="entry name" value="TYR_PHOSPHATASE_DUAL_dom"/>
</dbReference>
<dbReference type="GO" id="GO:0004722">
    <property type="term" value="F:protein serine/threonine phosphatase activity"/>
    <property type="evidence" value="ECO:0007669"/>
    <property type="project" value="UniProtKB-EC"/>
</dbReference>
<evidence type="ECO:0000259" key="8">
    <source>
        <dbReference type="PROSITE" id="PS50056"/>
    </source>
</evidence>
<keyword evidence="2" id="KW-0378">Hydrolase</keyword>
<evidence type="ECO:0000256" key="3">
    <source>
        <dbReference type="ARBA" id="ARBA00022912"/>
    </source>
</evidence>
<feature type="region of interest" description="Disordered" evidence="6">
    <location>
        <begin position="1"/>
        <end position="35"/>
    </location>
</feature>
<dbReference type="GO" id="GO:0007165">
    <property type="term" value="P:signal transduction"/>
    <property type="evidence" value="ECO:0007669"/>
    <property type="project" value="TreeGrafter"/>
</dbReference>
<feature type="compositionally biased region" description="Basic and acidic residues" evidence="6">
    <location>
        <begin position="24"/>
        <end position="35"/>
    </location>
</feature>
<dbReference type="RefSeq" id="XP_005768409.1">
    <property type="nucleotide sequence ID" value="XM_005768352.1"/>
</dbReference>
<evidence type="ECO:0000313" key="10">
    <source>
        <dbReference type="Proteomes" id="UP000013827"/>
    </source>
</evidence>
<evidence type="ECO:0000256" key="4">
    <source>
        <dbReference type="ARBA" id="ARBA00047761"/>
    </source>
</evidence>
<feature type="domain" description="Tyrosine-protein phosphatase" evidence="7">
    <location>
        <begin position="52"/>
        <end position="201"/>
    </location>
</feature>
<dbReference type="AlphaFoldDB" id="A0A0D3IXJ5"/>
<dbReference type="PANTHER" id="PTHR45948">
    <property type="entry name" value="DUAL SPECIFICITY PROTEIN PHOSPHATASE DDB_G0269404-RELATED"/>
    <property type="match status" value="1"/>
</dbReference>
<evidence type="ECO:0000256" key="1">
    <source>
        <dbReference type="ARBA" id="ARBA00008601"/>
    </source>
</evidence>
<dbReference type="PANTHER" id="PTHR45948:SF2">
    <property type="entry name" value="DUAL SPECIFICITY PROTEIN PHOSPHATASE"/>
    <property type="match status" value="1"/>
</dbReference>
<keyword evidence="10" id="KW-1185">Reference proteome</keyword>
<comment type="similarity">
    <text evidence="1">Belongs to the protein-tyrosine phosphatase family. Non-receptor class dual specificity subfamily.</text>
</comment>
<dbReference type="EnsemblProtists" id="EOD15980">
    <property type="protein sequence ID" value="EOD15980"/>
    <property type="gene ID" value="EMIHUDRAFT_210942"/>
</dbReference>
<dbReference type="PaxDb" id="2903-EOD15980"/>
<feature type="domain" description="Tyrosine specific protein phosphatases" evidence="8">
    <location>
        <begin position="122"/>
        <end position="179"/>
    </location>
</feature>
<dbReference type="InterPro" id="IPR000387">
    <property type="entry name" value="Tyr_Pase_dom"/>
</dbReference>
<evidence type="ECO:0008006" key="11">
    <source>
        <dbReference type="Google" id="ProtNLM"/>
    </source>
</evidence>
<dbReference type="SMART" id="SM00195">
    <property type="entry name" value="DSPc"/>
    <property type="match status" value="1"/>
</dbReference>
<sequence length="219" mass="23339">MSAVRLDFPVGPGRARGGSRPWRRAAEDTRREREAAQRALGEGGVDLERVARAVELQDSLDVSTATASAGSEHEALQAATTRLLQAATNGAHEEERRLPAFVRGHYYARCDDRAESAANLSAHFAPAADFIGRSRAEGGVVFVHCGAGISRAPTVAAAYVMLELGLTAADAMKLVRARRTCARPNVGFAEALREWEGACKKEPGAELTPRQGTCTPTSL</sequence>
<dbReference type="PROSITE" id="PS50056">
    <property type="entry name" value="TYR_PHOSPHATASE_2"/>
    <property type="match status" value="1"/>
</dbReference>
<protein>
    <recommendedName>
        <fullName evidence="11">Dual specificity protein phosphatase</fullName>
    </recommendedName>
</protein>
<reference evidence="10" key="1">
    <citation type="journal article" date="2013" name="Nature">
        <title>Pan genome of the phytoplankton Emiliania underpins its global distribution.</title>
        <authorList>
            <person name="Read B.A."/>
            <person name="Kegel J."/>
            <person name="Klute M.J."/>
            <person name="Kuo A."/>
            <person name="Lefebvre S.C."/>
            <person name="Maumus F."/>
            <person name="Mayer C."/>
            <person name="Miller J."/>
            <person name="Monier A."/>
            <person name="Salamov A."/>
            <person name="Young J."/>
            <person name="Aguilar M."/>
            <person name="Claverie J.M."/>
            <person name="Frickenhaus S."/>
            <person name="Gonzalez K."/>
            <person name="Herman E.K."/>
            <person name="Lin Y.C."/>
            <person name="Napier J."/>
            <person name="Ogata H."/>
            <person name="Sarno A.F."/>
            <person name="Shmutz J."/>
            <person name="Schroeder D."/>
            <person name="de Vargas C."/>
            <person name="Verret F."/>
            <person name="von Dassow P."/>
            <person name="Valentin K."/>
            <person name="Van de Peer Y."/>
            <person name="Wheeler G."/>
            <person name="Dacks J.B."/>
            <person name="Delwiche C.F."/>
            <person name="Dyhrman S.T."/>
            <person name="Glockner G."/>
            <person name="John U."/>
            <person name="Richards T."/>
            <person name="Worden A.Z."/>
            <person name="Zhang X."/>
            <person name="Grigoriev I.V."/>
            <person name="Allen A.E."/>
            <person name="Bidle K."/>
            <person name="Borodovsky M."/>
            <person name="Bowler C."/>
            <person name="Brownlee C."/>
            <person name="Cock J.M."/>
            <person name="Elias M."/>
            <person name="Gladyshev V.N."/>
            <person name="Groth M."/>
            <person name="Guda C."/>
            <person name="Hadaegh A."/>
            <person name="Iglesias-Rodriguez M.D."/>
            <person name="Jenkins J."/>
            <person name="Jones B.M."/>
            <person name="Lawson T."/>
            <person name="Leese F."/>
            <person name="Lindquist E."/>
            <person name="Lobanov A."/>
            <person name="Lomsadze A."/>
            <person name="Malik S.B."/>
            <person name="Marsh M.E."/>
            <person name="Mackinder L."/>
            <person name="Mock T."/>
            <person name="Mueller-Roeber B."/>
            <person name="Pagarete A."/>
            <person name="Parker M."/>
            <person name="Probert I."/>
            <person name="Quesneville H."/>
            <person name="Raines C."/>
            <person name="Rensing S.A."/>
            <person name="Riano-Pachon D.M."/>
            <person name="Richier S."/>
            <person name="Rokitta S."/>
            <person name="Shiraiwa Y."/>
            <person name="Soanes D.M."/>
            <person name="van der Giezen M."/>
            <person name="Wahlund T.M."/>
            <person name="Williams B."/>
            <person name="Wilson W."/>
            <person name="Wolfe G."/>
            <person name="Wurch L.L."/>
        </authorList>
    </citation>
    <scope>NUCLEOTIDE SEQUENCE</scope>
</reference>
<comment type="catalytic activity">
    <reaction evidence="4">
        <text>O-phospho-L-seryl-[protein] + H2O = L-seryl-[protein] + phosphate</text>
        <dbReference type="Rhea" id="RHEA:20629"/>
        <dbReference type="Rhea" id="RHEA-COMP:9863"/>
        <dbReference type="Rhea" id="RHEA-COMP:11604"/>
        <dbReference type="ChEBI" id="CHEBI:15377"/>
        <dbReference type="ChEBI" id="CHEBI:29999"/>
        <dbReference type="ChEBI" id="CHEBI:43474"/>
        <dbReference type="ChEBI" id="CHEBI:83421"/>
        <dbReference type="EC" id="3.1.3.16"/>
    </reaction>
</comment>
<dbReference type="InterPro" id="IPR029021">
    <property type="entry name" value="Prot-tyrosine_phosphatase-like"/>
</dbReference>
<evidence type="ECO:0000259" key="7">
    <source>
        <dbReference type="PROSITE" id="PS50054"/>
    </source>
</evidence>
<dbReference type="GO" id="GO:0005829">
    <property type="term" value="C:cytosol"/>
    <property type="evidence" value="ECO:0007669"/>
    <property type="project" value="TreeGrafter"/>
</dbReference>
<dbReference type="Proteomes" id="UP000013827">
    <property type="component" value="Unassembled WGS sequence"/>
</dbReference>
<dbReference type="SUPFAM" id="SSF52799">
    <property type="entry name" value="(Phosphotyrosine protein) phosphatases II"/>
    <property type="match status" value="1"/>
</dbReference>
<evidence type="ECO:0000313" key="9">
    <source>
        <dbReference type="EnsemblProtists" id="EOD15980"/>
    </source>
</evidence>
<organism evidence="9 10">
    <name type="scientific">Emiliania huxleyi (strain CCMP1516)</name>
    <dbReference type="NCBI Taxonomy" id="280463"/>
    <lineage>
        <taxon>Eukaryota</taxon>
        <taxon>Haptista</taxon>
        <taxon>Haptophyta</taxon>
        <taxon>Prymnesiophyceae</taxon>
        <taxon>Isochrysidales</taxon>
        <taxon>Noelaerhabdaceae</taxon>
        <taxon>Emiliania</taxon>
    </lineage>
</organism>
<dbReference type="Pfam" id="PF00782">
    <property type="entry name" value="DSPc"/>
    <property type="match status" value="1"/>
</dbReference>
<comment type="catalytic activity">
    <reaction evidence="5">
        <text>O-phospho-L-threonyl-[protein] + H2O = L-threonyl-[protein] + phosphate</text>
        <dbReference type="Rhea" id="RHEA:47004"/>
        <dbReference type="Rhea" id="RHEA-COMP:11060"/>
        <dbReference type="Rhea" id="RHEA-COMP:11605"/>
        <dbReference type="ChEBI" id="CHEBI:15377"/>
        <dbReference type="ChEBI" id="CHEBI:30013"/>
        <dbReference type="ChEBI" id="CHEBI:43474"/>
        <dbReference type="ChEBI" id="CHEBI:61977"/>
        <dbReference type="EC" id="3.1.3.16"/>
    </reaction>
</comment>
<keyword evidence="3" id="KW-0904">Protein phosphatase</keyword>
<dbReference type="STRING" id="2903.R1DNE1"/>
<dbReference type="GeneID" id="17262085"/>
<dbReference type="GO" id="GO:0004725">
    <property type="term" value="F:protein tyrosine phosphatase activity"/>
    <property type="evidence" value="ECO:0007669"/>
    <property type="project" value="TreeGrafter"/>
</dbReference>
<reference evidence="9" key="2">
    <citation type="submission" date="2024-10" db="UniProtKB">
        <authorList>
            <consortium name="EnsemblProtists"/>
        </authorList>
    </citation>
    <scope>IDENTIFICATION</scope>
</reference>
<dbReference type="Gene3D" id="3.90.190.10">
    <property type="entry name" value="Protein tyrosine phosphatase superfamily"/>
    <property type="match status" value="1"/>
</dbReference>